<reference evidence="1" key="1">
    <citation type="submission" date="2020-07" db="EMBL/GenBank/DDBJ databases">
        <authorList>
            <person name="Nazaruddin N."/>
        </authorList>
    </citation>
    <scope>NUCLEOTIDE SEQUENCE</scope>
</reference>
<organism evidence="1 2">
    <name type="scientific">Heterotrigona itama</name>
    <dbReference type="NCBI Taxonomy" id="395501"/>
    <lineage>
        <taxon>Eukaryota</taxon>
        <taxon>Metazoa</taxon>
        <taxon>Ecdysozoa</taxon>
        <taxon>Arthropoda</taxon>
        <taxon>Hexapoda</taxon>
        <taxon>Insecta</taxon>
        <taxon>Pterygota</taxon>
        <taxon>Neoptera</taxon>
        <taxon>Endopterygota</taxon>
        <taxon>Hymenoptera</taxon>
        <taxon>Apocrita</taxon>
        <taxon>Aculeata</taxon>
        <taxon>Apoidea</taxon>
        <taxon>Anthophila</taxon>
        <taxon>Apidae</taxon>
        <taxon>Heterotrigona</taxon>
    </lineage>
</organism>
<protein>
    <submittedName>
        <fullName evidence="1">Uncharacterized protein</fullName>
    </submittedName>
</protein>
<evidence type="ECO:0000313" key="2">
    <source>
        <dbReference type="Proteomes" id="UP000752696"/>
    </source>
</evidence>
<proteinExistence type="predicted"/>
<comment type="caution">
    <text evidence="1">The sequence shown here is derived from an EMBL/GenBank/DDBJ whole genome shotgun (WGS) entry which is preliminary data.</text>
</comment>
<accession>A0A6V7GZG8</accession>
<evidence type="ECO:0000313" key="1">
    <source>
        <dbReference type="EMBL" id="CAD1471827.1"/>
    </source>
</evidence>
<dbReference type="Proteomes" id="UP000752696">
    <property type="component" value="Unassembled WGS sequence"/>
</dbReference>
<name>A0A6V7GZG8_9HYME</name>
<gene>
    <name evidence="1" type="ORF">MHI_LOCUS250780</name>
</gene>
<feature type="non-terminal residue" evidence="1">
    <location>
        <position position="1"/>
    </location>
</feature>
<keyword evidence="2" id="KW-1185">Reference proteome</keyword>
<sequence length="69" mass="7995">FLDALKMKYNNDFQAELTCSKLKVMFTRQTVFMDFKNGCPQENAFTANLEKIVTVVLKGLFLEQENARI</sequence>
<dbReference type="EMBL" id="CAJDYZ010004720">
    <property type="protein sequence ID" value="CAD1471827.1"/>
    <property type="molecule type" value="Genomic_DNA"/>
</dbReference>
<dbReference type="AlphaFoldDB" id="A0A6V7GZG8"/>